<accession>A0A2B7XXN6</accession>
<keyword evidence="8" id="KW-0862">Zinc</keyword>
<feature type="compositionally biased region" description="Low complexity" evidence="9">
    <location>
        <begin position="31"/>
        <end position="49"/>
    </location>
</feature>
<evidence type="ECO:0000259" key="10">
    <source>
        <dbReference type="PROSITE" id="PS51873"/>
    </source>
</evidence>
<sequence length="287" mass="31953">MKTASAKRGTKTPPKKSKAVPKGVQKRKTKASSASKKPATKPAAANTPSKRPPRKRDLTSNSRECIICVESKPIGRNGANFPHFSGCTHESQICSACLLRVTVDSLRTRATIVLDERRMKDMLRWPVSSCLECGLVVAEEEICTALPRKDALQIAQVVAERLREADPRWMWCPAPNCTSGQLVPRGQQKKMVCVECSAPSCFFHRIPWHEGYTCKTYDESRPDAAQAIDSTEEYIRRTTKRCPTLGCGQRIEKGGGCSNMLCPSCHHTFVWDEVKWDEDVTPDLESS</sequence>
<dbReference type="PROSITE" id="PS51873">
    <property type="entry name" value="TRIAD"/>
    <property type="match status" value="1"/>
</dbReference>
<organism evidence="11 12">
    <name type="scientific">Polytolypa hystricis (strain UAMH7299)</name>
    <dbReference type="NCBI Taxonomy" id="1447883"/>
    <lineage>
        <taxon>Eukaryota</taxon>
        <taxon>Fungi</taxon>
        <taxon>Dikarya</taxon>
        <taxon>Ascomycota</taxon>
        <taxon>Pezizomycotina</taxon>
        <taxon>Eurotiomycetes</taxon>
        <taxon>Eurotiomycetidae</taxon>
        <taxon>Onygenales</taxon>
        <taxon>Onygenales incertae sedis</taxon>
        <taxon>Polytolypa</taxon>
    </lineage>
</organism>
<dbReference type="PANTHER" id="PTHR11685">
    <property type="entry name" value="RBR FAMILY RING FINGER AND IBR DOMAIN-CONTAINING"/>
    <property type="match status" value="1"/>
</dbReference>
<gene>
    <name evidence="11" type="ORF">AJ80_06210</name>
</gene>
<evidence type="ECO:0000256" key="8">
    <source>
        <dbReference type="ARBA" id="ARBA00022833"/>
    </source>
</evidence>
<evidence type="ECO:0000313" key="12">
    <source>
        <dbReference type="Proteomes" id="UP000224634"/>
    </source>
</evidence>
<dbReference type="Pfam" id="PF01485">
    <property type="entry name" value="IBR"/>
    <property type="match status" value="1"/>
</dbReference>
<evidence type="ECO:0000256" key="5">
    <source>
        <dbReference type="ARBA" id="ARBA00022737"/>
    </source>
</evidence>
<dbReference type="InterPro" id="IPR044066">
    <property type="entry name" value="TRIAD_supradom"/>
</dbReference>
<keyword evidence="5" id="KW-0677">Repeat</keyword>
<evidence type="ECO:0000256" key="6">
    <source>
        <dbReference type="ARBA" id="ARBA00022771"/>
    </source>
</evidence>
<dbReference type="EC" id="2.3.2.31" evidence="2"/>
<dbReference type="SUPFAM" id="SSF57850">
    <property type="entry name" value="RING/U-box"/>
    <property type="match status" value="2"/>
</dbReference>
<keyword evidence="6" id="KW-0863">Zinc-finger</keyword>
<feature type="compositionally biased region" description="Basic residues" evidence="9">
    <location>
        <begin position="8"/>
        <end position="30"/>
    </location>
</feature>
<dbReference type="STRING" id="1447883.A0A2B7XXN6"/>
<evidence type="ECO:0000313" key="11">
    <source>
        <dbReference type="EMBL" id="PGH13705.1"/>
    </source>
</evidence>
<proteinExistence type="predicted"/>
<name>A0A2B7XXN6_POLH7</name>
<feature type="domain" description="RING-type" evidence="10">
    <location>
        <begin position="61"/>
        <end position="287"/>
    </location>
</feature>
<dbReference type="SMART" id="SM00647">
    <property type="entry name" value="IBR"/>
    <property type="match status" value="1"/>
</dbReference>
<dbReference type="GO" id="GO:0016567">
    <property type="term" value="P:protein ubiquitination"/>
    <property type="evidence" value="ECO:0007669"/>
    <property type="project" value="InterPro"/>
</dbReference>
<evidence type="ECO:0000256" key="4">
    <source>
        <dbReference type="ARBA" id="ARBA00022723"/>
    </source>
</evidence>
<evidence type="ECO:0000256" key="3">
    <source>
        <dbReference type="ARBA" id="ARBA00022679"/>
    </source>
</evidence>
<dbReference type="GO" id="GO:0008270">
    <property type="term" value="F:zinc ion binding"/>
    <property type="evidence" value="ECO:0007669"/>
    <property type="project" value="UniProtKB-KW"/>
</dbReference>
<dbReference type="EMBL" id="PDNA01000101">
    <property type="protein sequence ID" value="PGH13705.1"/>
    <property type="molecule type" value="Genomic_DNA"/>
</dbReference>
<reference evidence="11 12" key="1">
    <citation type="submission" date="2017-10" db="EMBL/GenBank/DDBJ databases">
        <title>Comparative genomics in systemic dimorphic fungi from Ajellomycetaceae.</title>
        <authorList>
            <person name="Munoz J.F."/>
            <person name="Mcewen J.G."/>
            <person name="Clay O.K."/>
            <person name="Cuomo C.A."/>
        </authorList>
    </citation>
    <scope>NUCLEOTIDE SEQUENCE [LARGE SCALE GENOMIC DNA]</scope>
    <source>
        <strain evidence="11 12">UAMH7299</strain>
    </source>
</reference>
<dbReference type="Proteomes" id="UP000224634">
    <property type="component" value="Unassembled WGS sequence"/>
</dbReference>
<dbReference type="OrthoDB" id="1431934at2759"/>
<keyword evidence="12" id="KW-1185">Reference proteome</keyword>
<evidence type="ECO:0000256" key="1">
    <source>
        <dbReference type="ARBA" id="ARBA00001798"/>
    </source>
</evidence>
<dbReference type="AlphaFoldDB" id="A0A2B7XXN6"/>
<comment type="catalytic activity">
    <reaction evidence="1">
        <text>[E2 ubiquitin-conjugating enzyme]-S-ubiquitinyl-L-cysteine + [acceptor protein]-L-lysine = [E2 ubiquitin-conjugating enzyme]-L-cysteine + [acceptor protein]-N(6)-ubiquitinyl-L-lysine.</text>
        <dbReference type="EC" id="2.3.2.31"/>
    </reaction>
</comment>
<keyword evidence="3" id="KW-0808">Transferase</keyword>
<dbReference type="InterPro" id="IPR002867">
    <property type="entry name" value="IBR_dom"/>
</dbReference>
<comment type="caution">
    <text evidence="11">The sequence shown here is derived from an EMBL/GenBank/DDBJ whole genome shotgun (WGS) entry which is preliminary data.</text>
</comment>
<dbReference type="Gene3D" id="1.20.120.1750">
    <property type="match status" value="1"/>
</dbReference>
<keyword evidence="7" id="KW-0833">Ubl conjugation pathway</keyword>
<dbReference type="InterPro" id="IPR031127">
    <property type="entry name" value="E3_UB_ligase_RBR"/>
</dbReference>
<dbReference type="GO" id="GO:0061630">
    <property type="term" value="F:ubiquitin protein ligase activity"/>
    <property type="evidence" value="ECO:0007669"/>
    <property type="project" value="UniProtKB-EC"/>
</dbReference>
<evidence type="ECO:0000256" key="9">
    <source>
        <dbReference type="SAM" id="MobiDB-lite"/>
    </source>
</evidence>
<keyword evidence="4" id="KW-0479">Metal-binding</keyword>
<dbReference type="CDD" id="cd20335">
    <property type="entry name" value="BRcat_RBR"/>
    <property type="match status" value="1"/>
</dbReference>
<evidence type="ECO:0000256" key="7">
    <source>
        <dbReference type="ARBA" id="ARBA00022786"/>
    </source>
</evidence>
<protein>
    <recommendedName>
        <fullName evidence="2">RBR-type E3 ubiquitin transferase</fullName>
        <ecNumber evidence="2">2.3.2.31</ecNumber>
    </recommendedName>
</protein>
<feature type="region of interest" description="Disordered" evidence="9">
    <location>
        <begin position="1"/>
        <end position="58"/>
    </location>
</feature>
<evidence type="ECO:0000256" key="2">
    <source>
        <dbReference type="ARBA" id="ARBA00012251"/>
    </source>
</evidence>